<keyword evidence="2" id="KW-1185">Reference proteome</keyword>
<sequence>MNWGSRNHCQDSEVEPCSRAPSRARQYLEQIRSCVTVNVYDVQKWDYLVDAAKQIRLALERDVNEDYEEAFNFYKNGVDLLLSGLQVDSNTERREAVKHKISRYLKRAEEIFNCHLQKNIGNGPNAADGYSSLRFRPARILCSAVENLKLCKVLRIIDKVQLVQDPRTGATFILKSLPKSHLERRKQQTIIPQGVPFMVTLLCYYTSEDAIILQLEHVEGGKLWSQLRKQILTSIEGVKEQPACWKDRSNTAPVSPPCEKHTHLGNCRNRPNQSSWKLSPDISSTECSIRGCGVHHRFSIPAMDGMTQANQAQASEFNATHAAFFSATSVLMNQRKCVHDNDSKHWKLDNFHTDSRNSSNLREVSLHQNLPNQSLIREGFLLKERDQHWIPSGSITTPAWGEALDNITVKEARREGPYVLGLTSLNTEKASDKAAANWTSSLADSLSSTALPTRETIASRWAGFANVRPQYPVPSSLMVLSAKGGGIEEKSTWCQDKDIPVPAVQSLGYASCHACKANAILPMSKVGSVLDQSMHCTGQHVEVDHEMVQWAWGLPEEQIKQWAAEIVLALEGLHQQGVTCYDLNPRNILLDTKGHICLTYFGQWTEVEPQYCSQALEKLYAAPEILGVSTVTQACDWWSLGALLYELLTGTSLSQNHKSGIHPHTGLLLPDSLSSAASSFLAELLQYDPASRLGSGVDGISKIKAHPFFSTIKWNNLL</sequence>
<dbReference type="InterPro" id="IPR011009">
    <property type="entry name" value="Kinase-like_dom_sf"/>
</dbReference>
<proteinExistence type="predicted"/>
<dbReference type="CTD" id="83694"/>
<dbReference type="GeneID" id="117364193"/>
<dbReference type="KEGG" id="gsh:117364193"/>
<dbReference type="Gene3D" id="1.10.510.10">
    <property type="entry name" value="Transferase(Phosphotransferase) domain 1"/>
    <property type="match status" value="1"/>
</dbReference>
<dbReference type="InterPro" id="IPR007330">
    <property type="entry name" value="MIT_dom"/>
</dbReference>
<dbReference type="PANTHER" id="PTHR15508:SF4">
    <property type="entry name" value="RIBOSOMAL PROTEIN S6 KINASE-LIKE 1"/>
    <property type="match status" value="1"/>
</dbReference>
<feature type="domain" description="Protein kinase" evidence="1">
    <location>
        <begin position="409"/>
        <end position="709"/>
    </location>
</feature>
<dbReference type="PANTHER" id="PTHR15508">
    <property type="entry name" value="RIBOSOMAL PROTEIN S6 KINASE"/>
    <property type="match status" value="1"/>
</dbReference>
<dbReference type="OrthoDB" id="1278353at2759"/>
<evidence type="ECO:0000313" key="2">
    <source>
        <dbReference type="Proteomes" id="UP000515159"/>
    </source>
</evidence>
<dbReference type="SMART" id="SM00745">
    <property type="entry name" value="MIT"/>
    <property type="match status" value="1"/>
</dbReference>
<dbReference type="InterPro" id="IPR000719">
    <property type="entry name" value="Prot_kinase_dom"/>
</dbReference>
<dbReference type="InterPro" id="IPR051866">
    <property type="entry name" value="Intracell_Sig-Traffick_Protein"/>
</dbReference>
<dbReference type="Gene3D" id="1.20.58.80">
    <property type="entry name" value="Phosphotransferase system, lactose/cellobiose-type IIA subunit"/>
    <property type="match status" value="1"/>
</dbReference>
<dbReference type="AlphaFoldDB" id="A0A6P8RWH6"/>
<evidence type="ECO:0000259" key="1">
    <source>
        <dbReference type="PROSITE" id="PS50011"/>
    </source>
</evidence>
<dbReference type="Proteomes" id="UP000515159">
    <property type="component" value="Chromosome 7"/>
</dbReference>
<dbReference type="RefSeq" id="XP_033809066.1">
    <property type="nucleotide sequence ID" value="XM_033953175.1"/>
</dbReference>
<dbReference type="SUPFAM" id="SSF56112">
    <property type="entry name" value="Protein kinase-like (PK-like)"/>
    <property type="match status" value="1"/>
</dbReference>
<reference evidence="3 4" key="1">
    <citation type="submission" date="2025-04" db="UniProtKB">
        <authorList>
            <consortium name="RefSeq"/>
        </authorList>
    </citation>
    <scope>IDENTIFICATION</scope>
</reference>
<dbReference type="Pfam" id="PF04212">
    <property type="entry name" value="MIT"/>
    <property type="match status" value="1"/>
</dbReference>
<dbReference type="PROSITE" id="PS50011">
    <property type="entry name" value="PROTEIN_KINASE_DOM"/>
    <property type="match status" value="1"/>
</dbReference>
<evidence type="ECO:0000313" key="3">
    <source>
        <dbReference type="RefSeq" id="XP_033809065.1"/>
    </source>
</evidence>
<protein>
    <submittedName>
        <fullName evidence="3 4">Ribosomal protein S6 kinase-like 1 isoform X1</fullName>
    </submittedName>
</protein>
<dbReference type="CDD" id="cd02677">
    <property type="entry name" value="MIT_SNX15"/>
    <property type="match status" value="1"/>
</dbReference>
<accession>A0A6P8RWH6</accession>
<organism evidence="2 4">
    <name type="scientific">Geotrypetes seraphini</name>
    <name type="common">Gaboon caecilian</name>
    <name type="synonym">Caecilia seraphini</name>
    <dbReference type="NCBI Taxonomy" id="260995"/>
    <lineage>
        <taxon>Eukaryota</taxon>
        <taxon>Metazoa</taxon>
        <taxon>Chordata</taxon>
        <taxon>Craniata</taxon>
        <taxon>Vertebrata</taxon>
        <taxon>Euteleostomi</taxon>
        <taxon>Amphibia</taxon>
        <taxon>Gymnophiona</taxon>
        <taxon>Geotrypetes</taxon>
    </lineage>
</organism>
<dbReference type="GO" id="GO:0005524">
    <property type="term" value="F:ATP binding"/>
    <property type="evidence" value="ECO:0007669"/>
    <property type="project" value="InterPro"/>
</dbReference>
<gene>
    <name evidence="3 4" type="primary">RPS6KL1</name>
</gene>
<dbReference type="GO" id="GO:0004672">
    <property type="term" value="F:protein kinase activity"/>
    <property type="evidence" value="ECO:0007669"/>
    <property type="project" value="InterPro"/>
</dbReference>
<evidence type="ECO:0000313" key="4">
    <source>
        <dbReference type="RefSeq" id="XP_033809066.1"/>
    </source>
</evidence>
<dbReference type="SMART" id="SM00220">
    <property type="entry name" value="S_TKc"/>
    <property type="match status" value="1"/>
</dbReference>
<dbReference type="Pfam" id="PF00069">
    <property type="entry name" value="Pkinase"/>
    <property type="match status" value="1"/>
</dbReference>
<dbReference type="RefSeq" id="XP_033809065.1">
    <property type="nucleotide sequence ID" value="XM_033953174.1"/>
</dbReference>
<dbReference type="InterPro" id="IPR036181">
    <property type="entry name" value="MIT_dom_sf"/>
</dbReference>
<name>A0A6P8RWH6_GEOSA</name>
<dbReference type="SUPFAM" id="SSF116846">
    <property type="entry name" value="MIT domain"/>
    <property type="match status" value="1"/>
</dbReference>